<accession>A0A1A9VSX0</accession>
<name>A0A1A9VSX0_GLOAU</name>
<keyword evidence="1" id="KW-0472">Membrane</keyword>
<proteinExistence type="predicted"/>
<dbReference type="Proteomes" id="UP000078200">
    <property type="component" value="Unassembled WGS sequence"/>
</dbReference>
<dbReference type="VEuPathDB" id="VectorBase:GAUT046367"/>
<evidence type="ECO:0000256" key="1">
    <source>
        <dbReference type="SAM" id="Phobius"/>
    </source>
</evidence>
<protein>
    <submittedName>
        <fullName evidence="2">Uncharacterized protein</fullName>
    </submittedName>
</protein>
<feature type="transmembrane region" description="Helical" evidence="1">
    <location>
        <begin position="51"/>
        <end position="72"/>
    </location>
</feature>
<keyword evidence="1" id="KW-1133">Transmembrane helix</keyword>
<dbReference type="AlphaFoldDB" id="A0A1A9VSX0"/>
<sequence>MSRNAKNWGEDLTLPCKTRILQWNRWMETASIISQSVRSATFKIFLKNWKLVSDILVIFSIPFSIVLVQRLIAVKSKFSYLKLMLKISYFDANIKGVSLGSLSVVAYVALHSRSPQFQLKAFHLQFATAGHCKSIMQAKVVVKRIPYVTEPSPPNRTNLLRSVTSCRKLFELVNKSNNQT</sequence>
<keyword evidence="3" id="KW-1185">Reference proteome</keyword>
<reference evidence="2" key="1">
    <citation type="submission" date="2020-05" db="UniProtKB">
        <authorList>
            <consortium name="EnsemblMetazoa"/>
        </authorList>
    </citation>
    <scope>IDENTIFICATION</scope>
    <source>
        <strain evidence="2">TTRI</strain>
    </source>
</reference>
<evidence type="ECO:0000313" key="3">
    <source>
        <dbReference type="Proteomes" id="UP000078200"/>
    </source>
</evidence>
<feature type="transmembrane region" description="Helical" evidence="1">
    <location>
        <begin position="92"/>
        <end position="110"/>
    </location>
</feature>
<dbReference type="EnsemblMetazoa" id="GAUT046367-RA">
    <property type="protein sequence ID" value="GAUT046367-PA"/>
    <property type="gene ID" value="GAUT046367"/>
</dbReference>
<keyword evidence="1" id="KW-0812">Transmembrane</keyword>
<evidence type="ECO:0000313" key="2">
    <source>
        <dbReference type="EnsemblMetazoa" id="GAUT046367-PA"/>
    </source>
</evidence>
<organism evidence="2 3">
    <name type="scientific">Glossina austeni</name>
    <name type="common">Savannah tsetse fly</name>
    <dbReference type="NCBI Taxonomy" id="7395"/>
    <lineage>
        <taxon>Eukaryota</taxon>
        <taxon>Metazoa</taxon>
        <taxon>Ecdysozoa</taxon>
        <taxon>Arthropoda</taxon>
        <taxon>Hexapoda</taxon>
        <taxon>Insecta</taxon>
        <taxon>Pterygota</taxon>
        <taxon>Neoptera</taxon>
        <taxon>Endopterygota</taxon>
        <taxon>Diptera</taxon>
        <taxon>Brachycera</taxon>
        <taxon>Muscomorpha</taxon>
        <taxon>Hippoboscoidea</taxon>
        <taxon>Glossinidae</taxon>
        <taxon>Glossina</taxon>
    </lineage>
</organism>